<sequence length="75" mass="8405">MSALGESTKPSSPVWCVWPLTVKLTSNFTMNSTQETHTISSMLLETCRRRSALIMTKLWRFTVVQISSVSVICVP</sequence>
<dbReference type="AlphaFoldDB" id="A0A8T2MQI0"/>
<organism evidence="1 2">
    <name type="scientific">Albula glossodonta</name>
    <name type="common">roundjaw bonefish</name>
    <dbReference type="NCBI Taxonomy" id="121402"/>
    <lineage>
        <taxon>Eukaryota</taxon>
        <taxon>Metazoa</taxon>
        <taxon>Chordata</taxon>
        <taxon>Craniata</taxon>
        <taxon>Vertebrata</taxon>
        <taxon>Euteleostomi</taxon>
        <taxon>Actinopterygii</taxon>
        <taxon>Neopterygii</taxon>
        <taxon>Teleostei</taxon>
        <taxon>Albuliformes</taxon>
        <taxon>Albulidae</taxon>
        <taxon>Albula</taxon>
    </lineage>
</organism>
<evidence type="ECO:0000313" key="2">
    <source>
        <dbReference type="Proteomes" id="UP000824540"/>
    </source>
</evidence>
<proteinExistence type="predicted"/>
<gene>
    <name evidence="1" type="ORF">JZ751_017020</name>
</gene>
<comment type="caution">
    <text evidence="1">The sequence shown here is derived from an EMBL/GenBank/DDBJ whole genome shotgun (WGS) entry which is preliminary data.</text>
</comment>
<accession>A0A8T2MQI0</accession>
<dbReference type="EMBL" id="JAFBMS010002884">
    <property type="protein sequence ID" value="KAG9327978.1"/>
    <property type="molecule type" value="Genomic_DNA"/>
</dbReference>
<dbReference type="Proteomes" id="UP000824540">
    <property type="component" value="Unassembled WGS sequence"/>
</dbReference>
<reference evidence="1" key="1">
    <citation type="thesis" date="2021" institute="BYU ScholarsArchive" country="Provo, UT, USA">
        <title>Applications of and Algorithms for Genome Assembly and Genomic Analyses with an Emphasis on Marine Teleosts.</title>
        <authorList>
            <person name="Pickett B.D."/>
        </authorList>
    </citation>
    <scope>NUCLEOTIDE SEQUENCE</scope>
    <source>
        <strain evidence="1">HI-2016</strain>
    </source>
</reference>
<name>A0A8T2MQI0_9TELE</name>
<evidence type="ECO:0000313" key="1">
    <source>
        <dbReference type="EMBL" id="KAG9327978.1"/>
    </source>
</evidence>
<protein>
    <submittedName>
        <fullName evidence="1">Uncharacterized protein</fullName>
    </submittedName>
</protein>
<keyword evidence="2" id="KW-1185">Reference proteome</keyword>